<dbReference type="Gene3D" id="4.10.240.10">
    <property type="entry name" value="Zn(2)-C6 fungal-type DNA-binding domain"/>
    <property type="match status" value="1"/>
</dbReference>
<dbReference type="PROSITE" id="PS50048">
    <property type="entry name" value="ZN2_CY6_FUNGAL_2"/>
    <property type="match status" value="1"/>
</dbReference>
<keyword evidence="5" id="KW-0539">Nucleus</keyword>
<feature type="region of interest" description="Disordered" evidence="6">
    <location>
        <begin position="731"/>
        <end position="751"/>
    </location>
</feature>
<dbReference type="EMBL" id="NBII01000004">
    <property type="protein sequence ID" value="PAV19610.1"/>
    <property type="molecule type" value="Genomic_DNA"/>
</dbReference>
<gene>
    <name evidence="8" type="ORF">PNOK_0454400</name>
</gene>
<feature type="region of interest" description="Disordered" evidence="6">
    <location>
        <begin position="923"/>
        <end position="947"/>
    </location>
</feature>
<feature type="compositionally biased region" description="Low complexity" evidence="6">
    <location>
        <begin position="803"/>
        <end position="821"/>
    </location>
</feature>
<feature type="region of interest" description="Disordered" evidence="6">
    <location>
        <begin position="191"/>
        <end position="217"/>
    </location>
</feature>
<dbReference type="InterPro" id="IPR001138">
    <property type="entry name" value="Zn2Cys6_DnaBD"/>
</dbReference>
<dbReference type="InParanoid" id="A0A286UJ44"/>
<dbReference type="PANTHER" id="PTHR47338:SF5">
    <property type="entry name" value="ZN(II)2CYS6 TRANSCRIPTION FACTOR (EUROFUNG)"/>
    <property type="match status" value="1"/>
</dbReference>
<organism evidence="8 9">
    <name type="scientific">Pyrrhoderma noxium</name>
    <dbReference type="NCBI Taxonomy" id="2282107"/>
    <lineage>
        <taxon>Eukaryota</taxon>
        <taxon>Fungi</taxon>
        <taxon>Dikarya</taxon>
        <taxon>Basidiomycota</taxon>
        <taxon>Agaricomycotina</taxon>
        <taxon>Agaricomycetes</taxon>
        <taxon>Hymenochaetales</taxon>
        <taxon>Hymenochaetaceae</taxon>
        <taxon>Pyrrhoderma</taxon>
    </lineage>
</organism>
<proteinExistence type="predicted"/>
<keyword evidence="9" id="KW-1185">Reference proteome</keyword>
<comment type="caution">
    <text evidence="8">The sequence shown here is derived from an EMBL/GenBank/DDBJ whole genome shotgun (WGS) entry which is preliminary data.</text>
</comment>
<reference evidence="8 9" key="1">
    <citation type="journal article" date="2017" name="Mol. Ecol.">
        <title>Comparative and population genomic landscape of Phellinus noxius: A hypervariable fungus causing root rot in trees.</title>
        <authorList>
            <person name="Chung C.L."/>
            <person name="Lee T.J."/>
            <person name="Akiba M."/>
            <person name="Lee H.H."/>
            <person name="Kuo T.H."/>
            <person name="Liu D."/>
            <person name="Ke H.M."/>
            <person name="Yokoi T."/>
            <person name="Roa M.B."/>
            <person name="Lu M.J."/>
            <person name="Chang Y.Y."/>
            <person name="Ann P.J."/>
            <person name="Tsai J.N."/>
            <person name="Chen C.Y."/>
            <person name="Tzean S.S."/>
            <person name="Ota Y."/>
            <person name="Hattori T."/>
            <person name="Sahashi N."/>
            <person name="Liou R.F."/>
            <person name="Kikuchi T."/>
            <person name="Tsai I.J."/>
        </authorList>
    </citation>
    <scope>NUCLEOTIDE SEQUENCE [LARGE SCALE GENOMIC DNA]</scope>
    <source>
        <strain evidence="8 9">FFPRI411160</strain>
    </source>
</reference>
<feature type="region of interest" description="Disordered" evidence="6">
    <location>
        <begin position="789"/>
        <end position="821"/>
    </location>
</feature>
<dbReference type="InterPro" id="IPR007219">
    <property type="entry name" value="XnlR_reg_dom"/>
</dbReference>
<dbReference type="GO" id="GO:0005634">
    <property type="term" value="C:nucleus"/>
    <property type="evidence" value="ECO:0007669"/>
    <property type="project" value="UniProtKB-SubCell"/>
</dbReference>
<feature type="domain" description="Zn(2)-C6 fungal-type" evidence="7">
    <location>
        <begin position="49"/>
        <end position="78"/>
    </location>
</feature>
<accession>A0A286UJ44</accession>
<sequence length="993" mass="106298">MSCTPSSSKQTRNIRSLDSAKRIERPLDYISQQATTGKTPVKRKRLVKACDACHKSKRRCDGMAPCDNCYYASKDCIYTDSSGRPVPAPNAPRPESNIATGTAPTLTSTEHIPSKSAFHQTDASLMTNAGAPDPSAFVTMHMFESTLHHHHSLGDNSKPGGGGLGHVNYQTRKHPTSELDSLPRILTNGTLTQESPKELFGPNTSKADNSHSRSHEGTISPIAYHKHIIRELVNLFFAHCHPQRLIIHATSFHSDLYRNRVPLHLLNAICAVAAPLSHNPLIREESVRESGEKFAQAALRELLDADGRPLISTLEAAQALVLIQAYEVYRNGNMDGYMPYFDLSLRILHAQNLLSPSHNGAEIVSQLTPEEMCLRIIRRECARRTFWLVHMIELLGATFTRRPMMYKKEDLEGVRLPCDEASFDLALEAEPEYLDAPALKTSDASEFGHIIRAANLLLEVEANSVTTMNSQSISHCEFQIEQWALTLPDHLKYTPKNLRMQLSLWETGSNTTLSDMRRAIGMSPCRGHQNALAAIPAVMNGIGPRARNSILLGCVLWLQYCGPHATYQNKAQKGVEVNSIRNSVSFSEVNGSNGIHDNMEPSAAINELLPQLDLWIKEWEEFWGPATMHNGNAGGGGGGGGGSGGGGDGSQSQPLLVGNGKLESSGPSSAGSNNNNKIKSNNGLSSGFGSCTLMSAPTAEGSGLHVSNVVAASSSSSSEQQTNVFTSIRGGGVREREQQQQQPCLPSLKASGLLEVTADDTPDRSSVTSTSAKSKQALAWTLSSASSQHPGFLSGVVPGGGSNTINSNGSNNSNNGNTSSNGISNNAAAGAGTLVIGSESSGVRVNGGGGAGVGGASSNALDGSPVLSDNQVQGVGLGLGNGGGGFQALRVPHVIRQLAPPVHVPSPEHHQHQQYYQPLPHHQRQFGQSGIQHRRLQPNDPRRNNTLSQGIVGVVGDTSGGDYQHQQPQHQDVIMESEASASMYVPRHGNGIV</sequence>
<dbReference type="Pfam" id="PF00172">
    <property type="entry name" value="Zn_clus"/>
    <property type="match status" value="1"/>
</dbReference>
<dbReference type="AlphaFoldDB" id="A0A286UJ44"/>
<dbReference type="CDD" id="cd12148">
    <property type="entry name" value="fungal_TF_MHR"/>
    <property type="match status" value="1"/>
</dbReference>
<feature type="compositionally biased region" description="Gly residues" evidence="6">
    <location>
        <begin position="632"/>
        <end position="649"/>
    </location>
</feature>
<keyword evidence="2" id="KW-0479">Metal-binding</keyword>
<evidence type="ECO:0000313" key="9">
    <source>
        <dbReference type="Proteomes" id="UP000217199"/>
    </source>
</evidence>
<dbReference type="STRING" id="2282107.A0A286UJ44"/>
<evidence type="ECO:0000313" key="8">
    <source>
        <dbReference type="EMBL" id="PAV19610.1"/>
    </source>
</evidence>
<dbReference type="CDD" id="cd00067">
    <property type="entry name" value="GAL4"/>
    <property type="match status" value="1"/>
</dbReference>
<dbReference type="PROSITE" id="PS00463">
    <property type="entry name" value="ZN2_CY6_FUNGAL_1"/>
    <property type="match status" value="1"/>
</dbReference>
<dbReference type="InterPro" id="IPR050815">
    <property type="entry name" value="TF_fung"/>
</dbReference>
<evidence type="ECO:0000256" key="2">
    <source>
        <dbReference type="ARBA" id="ARBA00022723"/>
    </source>
</evidence>
<dbReference type="PANTHER" id="PTHR47338">
    <property type="entry name" value="ZN(II)2CYS6 TRANSCRIPTION FACTOR (EUROFUNG)-RELATED"/>
    <property type="match status" value="1"/>
</dbReference>
<comment type="subcellular location">
    <subcellularLocation>
        <location evidence="1">Nucleus</location>
    </subcellularLocation>
</comment>
<name>A0A286UJ44_9AGAM</name>
<dbReference type="GO" id="GO:0003677">
    <property type="term" value="F:DNA binding"/>
    <property type="evidence" value="ECO:0007669"/>
    <property type="project" value="InterPro"/>
</dbReference>
<feature type="region of interest" description="Disordered" evidence="6">
    <location>
        <begin position="626"/>
        <end position="678"/>
    </location>
</feature>
<evidence type="ECO:0000256" key="1">
    <source>
        <dbReference type="ARBA" id="ARBA00004123"/>
    </source>
</evidence>
<feature type="compositionally biased region" description="Polar residues" evidence="6">
    <location>
        <begin position="1"/>
        <end position="16"/>
    </location>
</feature>
<dbReference type="SMART" id="SM00066">
    <property type="entry name" value="GAL4"/>
    <property type="match status" value="1"/>
</dbReference>
<evidence type="ECO:0000259" key="7">
    <source>
        <dbReference type="PROSITE" id="PS50048"/>
    </source>
</evidence>
<keyword evidence="4" id="KW-0804">Transcription</keyword>
<evidence type="ECO:0000256" key="5">
    <source>
        <dbReference type="ARBA" id="ARBA00023242"/>
    </source>
</evidence>
<protein>
    <recommendedName>
        <fullName evidence="7">Zn(2)-C6 fungal-type domain-containing protein</fullName>
    </recommendedName>
</protein>
<dbReference type="GO" id="GO:0008270">
    <property type="term" value="F:zinc ion binding"/>
    <property type="evidence" value="ECO:0007669"/>
    <property type="project" value="InterPro"/>
</dbReference>
<dbReference type="GO" id="GO:0006351">
    <property type="term" value="P:DNA-templated transcription"/>
    <property type="evidence" value="ECO:0007669"/>
    <property type="project" value="InterPro"/>
</dbReference>
<dbReference type="Proteomes" id="UP000217199">
    <property type="component" value="Unassembled WGS sequence"/>
</dbReference>
<feature type="region of interest" description="Disordered" evidence="6">
    <location>
        <begin position="1"/>
        <end position="20"/>
    </location>
</feature>
<evidence type="ECO:0000256" key="3">
    <source>
        <dbReference type="ARBA" id="ARBA00023015"/>
    </source>
</evidence>
<dbReference type="SUPFAM" id="SSF57701">
    <property type="entry name" value="Zn2/Cys6 DNA-binding domain"/>
    <property type="match status" value="1"/>
</dbReference>
<dbReference type="OrthoDB" id="2123952at2759"/>
<dbReference type="GO" id="GO:0000981">
    <property type="term" value="F:DNA-binding transcription factor activity, RNA polymerase II-specific"/>
    <property type="evidence" value="ECO:0007669"/>
    <property type="project" value="InterPro"/>
</dbReference>
<evidence type="ECO:0000256" key="4">
    <source>
        <dbReference type="ARBA" id="ARBA00023163"/>
    </source>
</evidence>
<keyword evidence="3" id="KW-0805">Transcription regulation</keyword>
<feature type="compositionally biased region" description="Low complexity" evidence="6">
    <location>
        <begin position="664"/>
        <end position="678"/>
    </location>
</feature>
<evidence type="ECO:0000256" key="6">
    <source>
        <dbReference type="SAM" id="MobiDB-lite"/>
    </source>
</evidence>
<dbReference type="Pfam" id="PF04082">
    <property type="entry name" value="Fungal_trans"/>
    <property type="match status" value="1"/>
</dbReference>
<dbReference type="InterPro" id="IPR036864">
    <property type="entry name" value="Zn2-C6_fun-type_DNA-bd_sf"/>
</dbReference>